<dbReference type="PROSITE" id="PS50893">
    <property type="entry name" value="ABC_TRANSPORTER_2"/>
    <property type="match status" value="1"/>
</dbReference>
<dbReference type="InterPro" id="IPR036640">
    <property type="entry name" value="ABC1_TM_sf"/>
</dbReference>
<dbReference type="InterPro" id="IPR003593">
    <property type="entry name" value="AAA+_ATPase"/>
</dbReference>
<reference evidence="12 13" key="1">
    <citation type="journal article" date="2019" name="PLoS Biol.">
        <title>Sex chromosomes control vertical transmission of feminizing Wolbachia symbionts in an isopod.</title>
        <authorList>
            <person name="Becking T."/>
            <person name="Chebbi M.A."/>
            <person name="Giraud I."/>
            <person name="Moumen B."/>
            <person name="Laverre T."/>
            <person name="Caubet Y."/>
            <person name="Peccoud J."/>
            <person name="Gilbert C."/>
            <person name="Cordaux R."/>
        </authorList>
    </citation>
    <scope>NUCLEOTIDE SEQUENCE [LARGE SCALE GENOMIC DNA]</scope>
    <source>
        <strain evidence="12">ANa2</strain>
        <tissue evidence="12">Whole body excluding digestive tract and cuticle</tissue>
    </source>
</reference>
<dbReference type="CDD" id="cd18595">
    <property type="entry name" value="ABC_6TM_MRP1_2_3_6_D1_like"/>
    <property type="match status" value="1"/>
</dbReference>
<feature type="transmembrane region" description="Helical" evidence="9">
    <location>
        <begin position="587"/>
        <end position="610"/>
    </location>
</feature>
<keyword evidence="5" id="KW-0547">Nucleotide-binding</keyword>
<dbReference type="Pfam" id="PF00005">
    <property type="entry name" value="ABC_tran"/>
    <property type="match status" value="1"/>
</dbReference>
<evidence type="ECO:0000256" key="6">
    <source>
        <dbReference type="ARBA" id="ARBA00022840"/>
    </source>
</evidence>
<dbReference type="EMBL" id="SEYY01004114">
    <property type="protein sequence ID" value="KAB7503947.1"/>
    <property type="molecule type" value="Genomic_DNA"/>
</dbReference>
<protein>
    <submittedName>
        <fullName evidence="12">Multidrug resistance-associated protein 1</fullName>
    </submittedName>
</protein>
<feature type="domain" description="ABC transporter" evidence="10">
    <location>
        <begin position="252"/>
        <end position="478"/>
    </location>
</feature>
<feature type="transmembrane region" description="Helical" evidence="9">
    <location>
        <begin position="630"/>
        <end position="655"/>
    </location>
</feature>
<dbReference type="PANTHER" id="PTHR24223">
    <property type="entry name" value="ATP-BINDING CASSETTE SUB-FAMILY C"/>
    <property type="match status" value="1"/>
</dbReference>
<gene>
    <name evidence="12" type="primary">ABCC1_1</name>
    <name evidence="12" type="ORF">Anas_04881</name>
</gene>
<dbReference type="Gene3D" id="1.20.1560.10">
    <property type="entry name" value="ABC transporter type 1, transmembrane domain"/>
    <property type="match status" value="2"/>
</dbReference>
<dbReference type="InterPro" id="IPR003439">
    <property type="entry name" value="ABC_transporter-like_ATP-bd"/>
</dbReference>
<dbReference type="FunFam" id="3.40.50.300:FF:000293">
    <property type="entry name" value="ATP binding cassette subfamily C member 1"/>
    <property type="match status" value="1"/>
</dbReference>
<organism evidence="12 13">
    <name type="scientific">Armadillidium nasatum</name>
    <dbReference type="NCBI Taxonomy" id="96803"/>
    <lineage>
        <taxon>Eukaryota</taxon>
        <taxon>Metazoa</taxon>
        <taxon>Ecdysozoa</taxon>
        <taxon>Arthropoda</taxon>
        <taxon>Crustacea</taxon>
        <taxon>Multicrustacea</taxon>
        <taxon>Malacostraca</taxon>
        <taxon>Eumalacostraca</taxon>
        <taxon>Peracarida</taxon>
        <taxon>Isopoda</taxon>
        <taxon>Oniscidea</taxon>
        <taxon>Crinocheta</taxon>
        <taxon>Armadillidiidae</taxon>
        <taxon>Armadillidium</taxon>
    </lineage>
</organism>
<dbReference type="GO" id="GO:0016887">
    <property type="term" value="F:ATP hydrolysis activity"/>
    <property type="evidence" value="ECO:0007669"/>
    <property type="project" value="InterPro"/>
</dbReference>
<evidence type="ECO:0000256" key="9">
    <source>
        <dbReference type="SAM" id="Phobius"/>
    </source>
</evidence>
<keyword evidence="2" id="KW-0813">Transport</keyword>
<dbReference type="InterPro" id="IPR027417">
    <property type="entry name" value="P-loop_NTPase"/>
</dbReference>
<dbReference type="GO" id="GO:0005774">
    <property type="term" value="C:vacuolar membrane"/>
    <property type="evidence" value="ECO:0007669"/>
    <property type="project" value="UniProtKB-SubCell"/>
</dbReference>
<dbReference type="InterPro" id="IPR050173">
    <property type="entry name" value="ABC_transporter_C-like"/>
</dbReference>
<feature type="transmembrane region" description="Helical" evidence="9">
    <location>
        <begin position="156"/>
        <end position="182"/>
    </location>
</feature>
<feature type="transmembrane region" description="Helical" evidence="9">
    <location>
        <begin position="78"/>
        <end position="99"/>
    </location>
</feature>
<evidence type="ECO:0000259" key="10">
    <source>
        <dbReference type="PROSITE" id="PS50893"/>
    </source>
</evidence>
<dbReference type="PANTHER" id="PTHR24223:SF443">
    <property type="entry name" value="MULTIDRUG-RESISTANCE LIKE PROTEIN 1, ISOFORM I"/>
    <property type="match status" value="1"/>
</dbReference>
<evidence type="ECO:0000256" key="4">
    <source>
        <dbReference type="ARBA" id="ARBA00022737"/>
    </source>
</evidence>
<feature type="transmembrane region" description="Helical" evidence="9">
    <location>
        <begin position="50"/>
        <end position="72"/>
    </location>
</feature>
<keyword evidence="7 9" id="KW-1133">Transmembrane helix</keyword>
<dbReference type="OrthoDB" id="6500128at2759"/>
<feature type="transmembrane region" description="Helical" evidence="9">
    <location>
        <begin position="194"/>
        <end position="219"/>
    </location>
</feature>
<dbReference type="GO" id="GO:0140359">
    <property type="term" value="F:ABC-type transporter activity"/>
    <property type="evidence" value="ECO:0007669"/>
    <property type="project" value="InterPro"/>
</dbReference>
<dbReference type="InterPro" id="IPR011527">
    <property type="entry name" value="ABC1_TM_dom"/>
</dbReference>
<dbReference type="InterPro" id="IPR017871">
    <property type="entry name" value="ABC_transporter-like_CS"/>
</dbReference>
<feature type="domain" description="ABC transmembrane type-1" evidence="11">
    <location>
        <begin position="1"/>
        <end position="220"/>
    </location>
</feature>
<proteinExistence type="predicted"/>
<dbReference type="SMART" id="SM00382">
    <property type="entry name" value="AAA"/>
    <property type="match status" value="1"/>
</dbReference>
<feature type="domain" description="ABC transmembrane type-1" evidence="11">
    <location>
        <begin position="591"/>
        <end position="693"/>
    </location>
</feature>
<dbReference type="PROSITE" id="PS00211">
    <property type="entry name" value="ABC_TRANSPORTER_1"/>
    <property type="match status" value="1"/>
</dbReference>
<keyword evidence="3 9" id="KW-0812">Transmembrane</keyword>
<name>A0A5N5TCG5_9CRUS</name>
<sequence>MNITGLKIRSMVISAVYQKALKISSSSKKESTVGEIVNLMAVDVQRFLDLIGYINTLWTAPIQIILCMYFLWVQLGPSAMVGLVILFILIPINGVIARFQKIYQIAQMKKKDKRIKLINEILNGIKVLKLYAWEMSFNHYITDIRKDEVKVLKRNAMLGAITSFILSCTPFMISYISCYMTYVLLSNQLTPGTVFVSISLLNILRMPMVMIPFLIISMVQANVSLKRMNKFLRSEELDPDLVERDEKEEDPLVIKDGSFMWGGEESETPTLRNINLRVKEGSLVGIVGTVGCGKSSLCLSMLGEMDKISGKVIVNKSLAYVPQQAWIQNETIKENILFGKEFQSSLYNKVVSACALEPDFKMLANGDQTEIGEKGINLSGGQKQRVNLARAVYSDSEIYLLDDPLSAVDSHVGKHIFEHVIGPKGILKDKTRILVTHGLGYLKNMDEIIVLKDGEIVERGTLTFLINQKGDFQDFLMQYLNQNEFDDEELRSRSCISLVLEEIRKTIGDNPLQRQKISSITNYSGFHQSYGLRDRRGTATSSIKSFEKKKEVDEDIDKGKIIKEEDTGGGRMSWGVYVYYARSIGSIAFTLTVFYYAASQAFSVLGNVLLSQWSEDPDSTEISKRNKYLGAYAGFGAGQSIFSFLGYYVMTWYAINASKGLHNRMLDNVLRCPMTFFDQTPIGRIVNRFSKGH</sequence>
<dbReference type="CDD" id="cd03250">
    <property type="entry name" value="ABCC_MRP_domain1"/>
    <property type="match status" value="1"/>
</dbReference>
<dbReference type="Pfam" id="PF00664">
    <property type="entry name" value="ABC_membrane"/>
    <property type="match status" value="2"/>
</dbReference>
<dbReference type="SUPFAM" id="SSF52540">
    <property type="entry name" value="P-loop containing nucleoside triphosphate hydrolases"/>
    <property type="match status" value="1"/>
</dbReference>
<evidence type="ECO:0000256" key="1">
    <source>
        <dbReference type="ARBA" id="ARBA00004128"/>
    </source>
</evidence>
<comment type="subcellular location">
    <subcellularLocation>
        <location evidence="1">Vacuole membrane</location>
        <topology evidence="1">Multi-pass membrane protein</topology>
    </subcellularLocation>
</comment>
<dbReference type="SUPFAM" id="SSF90123">
    <property type="entry name" value="ABC transporter transmembrane region"/>
    <property type="match status" value="2"/>
</dbReference>
<evidence type="ECO:0000313" key="12">
    <source>
        <dbReference type="EMBL" id="KAB7503947.1"/>
    </source>
</evidence>
<dbReference type="AlphaFoldDB" id="A0A5N5TCG5"/>
<keyword evidence="4" id="KW-0677">Repeat</keyword>
<evidence type="ECO:0000313" key="13">
    <source>
        <dbReference type="Proteomes" id="UP000326759"/>
    </source>
</evidence>
<dbReference type="Proteomes" id="UP000326759">
    <property type="component" value="Unassembled WGS sequence"/>
</dbReference>
<evidence type="ECO:0000256" key="3">
    <source>
        <dbReference type="ARBA" id="ARBA00022692"/>
    </source>
</evidence>
<evidence type="ECO:0000256" key="2">
    <source>
        <dbReference type="ARBA" id="ARBA00022448"/>
    </source>
</evidence>
<keyword evidence="13" id="KW-1185">Reference proteome</keyword>
<evidence type="ECO:0000256" key="5">
    <source>
        <dbReference type="ARBA" id="ARBA00022741"/>
    </source>
</evidence>
<dbReference type="GO" id="GO:0005524">
    <property type="term" value="F:ATP binding"/>
    <property type="evidence" value="ECO:0007669"/>
    <property type="project" value="UniProtKB-KW"/>
</dbReference>
<evidence type="ECO:0000256" key="8">
    <source>
        <dbReference type="ARBA" id="ARBA00023136"/>
    </source>
</evidence>
<dbReference type="PROSITE" id="PS50929">
    <property type="entry name" value="ABC_TM1F"/>
    <property type="match status" value="2"/>
</dbReference>
<dbReference type="Gene3D" id="3.40.50.300">
    <property type="entry name" value="P-loop containing nucleotide triphosphate hydrolases"/>
    <property type="match status" value="1"/>
</dbReference>
<evidence type="ECO:0000256" key="7">
    <source>
        <dbReference type="ARBA" id="ARBA00022989"/>
    </source>
</evidence>
<dbReference type="FunFam" id="1.20.1560.10:FF:000006">
    <property type="entry name" value="ATP-binding cassette, sub-family C (CFTR/MRP), member 9"/>
    <property type="match status" value="1"/>
</dbReference>
<accession>A0A5N5TCG5</accession>
<comment type="caution">
    <text evidence="12">The sequence shown here is derived from an EMBL/GenBank/DDBJ whole genome shotgun (WGS) entry which is preliminary data.</text>
</comment>
<keyword evidence="8 9" id="KW-0472">Membrane</keyword>
<evidence type="ECO:0000259" key="11">
    <source>
        <dbReference type="PROSITE" id="PS50929"/>
    </source>
</evidence>
<keyword evidence="6" id="KW-0067">ATP-binding</keyword>